<reference evidence="3 4" key="1">
    <citation type="submission" date="2024-11" db="EMBL/GenBank/DDBJ databases">
        <title>Chromosome-level genome assembly of the freshwater bivalve Anodonta woodiana.</title>
        <authorList>
            <person name="Chen X."/>
        </authorList>
    </citation>
    <scope>NUCLEOTIDE SEQUENCE [LARGE SCALE GENOMIC DNA]</scope>
    <source>
        <strain evidence="3">MN2024</strain>
        <tissue evidence="3">Gills</tissue>
    </source>
</reference>
<dbReference type="PANTHER" id="PTHR26392">
    <property type="entry name" value="MITOGEN-ACTIVATED PROTEIN KINASE KINASE KINASE 7-RELATED"/>
    <property type="match status" value="1"/>
</dbReference>
<name>A0ABD3W5G4_SINWO</name>
<dbReference type="Gene3D" id="1.10.510.10">
    <property type="entry name" value="Transferase(Phosphotransferase) domain 1"/>
    <property type="match status" value="1"/>
</dbReference>
<organism evidence="3 4">
    <name type="scientific">Sinanodonta woodiana</name>
    <name type="common">Chinese pond mussel</name>
    <name type="synonym">Anodonta woodiana</name>
    <dbReference type="NCBI Taxonomy" id="1069815"/>
    <lineage>
        <taxon>Eukaryota</taxon>
        <taxon>Metazoa</taxon>
        <taxon>Spiralia</taxon>
        <taxon>Lophotrochozoa</taxon>
        <taxon>Mollusca</taxon>
        <taxon>Bivalvia</taxon>
        <taxon>Autobranchia</taxon>
        <taxon>Heteroconchia</taxon>
        <taxon>Palaeoheterodonta</taxon>
        <taxon>Unionida</taxon>
        <taxon>Unionoidea</taxon>
        <taxon>Unionidae</taxon>
        <taxon>Unioninae</taxon>
        <taxon>Sinanodonta</taxon>
    </lineage>
</organism>
<gene>
    <name evidence="3" type="ORF">ACJMK2_041824</name>
</gene>
<dbReference type="InterPro" id="IPR000719">
    <property type="entry name" value="Prot_kinase_dom"/>
</dbReference>
<feature type="coiled-coil region" evidence="1">
    <location>
        <begin position="250"/>
        <end position="306"/>
    </location>
</feature>
<accession>A0ABD3W5G4</accession>
<keyword evidence="1" id="KW-0175">Coiled coil</keyword>
<keyword evidence="4" id="KW-1185">Reference proteome</keyword>
<dbReference type="Proteomes" id="UP001634394">
    <property type="component" value="Unassembled WGS sequence"/>
</dbReference>
<evidence type="ECO:0000313" key="3">
    <source>
        <dbReference type="EMBL" id="KAL3869099.1"/>
    </source>
</evidence>
<comment type="caution">
    <text evidence="3">The sequence shown here is derived from an EMBL/GenBank/DDBJ whole genome shotgun (WGS) entry which is preliminary data.</text>
</comment>
<feature type="domain" description="Protein kinase" evidence="2">
    <location>
        <begin position="554"/>
        <end position="829"/>
    </location>
</feature>
<dbReference type="SUPFAM" id="SSF56112">
    <property type="entry name" value="Protein kinase-like (PK-like)"/>
    <property type="match status" value="1"/>
</dbReference>
<dbReference type="PANTHER" id="PTHR26392:SF92">
    <property type="entry name" value="PROTEIN KINASE DOMAIN-CONTAINING PROTEIN"/>
    <property type="match status" value="1"/>
</dbReference>
<dbReference type="Pfam" id="PF00069">
    <property type="entry name" value="Pkinase"/>
    <property type="match status" value="1"/>
</dbReference>
<protein>
    <recommendedName>
        <fullName evidence="2">Protein kinase domain-containing protein</fullName>
    </recommendedName>
</protein>
<dbReference type="EMBL" id="JBJQND010000008">
    <property type="protein sequence ID" value="KAL3869099.1"/>
    <property type="molecule type" value="Genomic_DNA"/>
</dbReference>
<dbReference type="AlphaFoldDB" id="A0ABD3W5G4"/>
<dbReference type="InterPro" id="IPR027417">
    <property type="entry name" value="P-loop_NTPase"/>
</dbReference>
<evidence type="ECO:0000313" key="4">
    <source>
        <dbReference type="Proteomes" id="UP001634394"/>
    </source>
</evidence>
<evidence type="ECO:0000256" key="1">
    <source>
        <dbReference type="SAM" id="Coils"/>
    </source>
</evidence>
<proteinExistence type="predicted"/>
<evidence type="ECO:0000259" key="2">
    <source>
        <dbReference type="PROSITE" id="PS50011"/>
    </source>
</evidence>
<sequence>MGGKYLPIGYGPETKTVCEIRYRTNRWAKLVFKSISSLNQQLGISGEHEENLSCEILELSEDASDISWNNLREVIRTASRDYNGIQRHVEKVELYWPLEFIKHLEESAMKRSYNEETAEEHCNSTIFPVVLIDCPGITEDESSFESVLENSKTCHGFVFVVNISSAYGLERNKMLKLLEKVSDTVARRGTELNQDSADDQKKEMERQVLVKLRQVWSIVRPENTYHTKVKLTAHAIVDLGKKWPEAFVHKKDLKNKLDTYNSKLLKANEDVITNKENENNARMKTAEQFQNQLKQNRDLLQRIEFKESDVPDIAIEKNRSWSQRIKAIDLVICKMLAPSLADMQYVTNLSKKHQDNIRIMYKGVTSVLDSFQSQLEAFTGSKSDSVELANHFGIFGPFLTALAIRTLPRIVPFALLAASLAPLPLVIMSFVEEYQEYKDEKESQKFHSYLEKRMYLKDRTEYILNKLTDCTIETLTNSQLFIFFFGEAEHKKLLCQIEVLLECINELNRVDLEQNFETRQLLKAIILHTLEAYAKDNIYCDMDQKDIQFVRDRKSDRIEIESGQHRTFEGILNTADEEMMVAIKEITCIRPDLSSDKSGSDLPQNLDIYREPSFLRQLSRKGNECQNFIKFYGSCFIVSENMYKLCLVMERCLLSLKNVIYKQMTLSKRSMFIKFALDAASGLKFLHDNGILHRNVKPSNFLVSKTDNTVICDERHMIVKISDVGISRYSDQQVTESHTQYKAPEIITSNRPGFHSQASDIYSLGLVIWELWYCDRVYEKFSTDRGEIPKLKPRDPTNKMLRSLIDNCLQSNPNKRLSITEVVAIAMKITAEQNACPLE</sequence>
<dbReference type="PROSITE" id="PS50011">
    <property type="entry name" value="PROTEIN_KINASE_DOM"/>
    <property type="match status" value="1"/>
</dbReference>
<dbReference type="SUPFAM" id="SSF52540">
    <property type="entry name" value="P-loop containing nucleoside triphosphate hydrolases"/>
    <property type="match status" value="1"/>
</dbReference>
<dbReference type="InterPro" id="IPR011009">
    <property type="entry name" value="Kinase-like_dom_sf"/>
</dbReference>